<evidence type="ECO:0000256" key="7">
    <source>
        <dbReference type="ARBA" id="ARBA00022559"/>
    </source>
</evidence>
<keyword evidence="11" id="KW-0560">Oxidoreductase</keyword>
<evidence type="ECO:0000256" key="4">
    <source>
        <dbReference type="ARBA" id="ARBA00006873"/>
    </source>
</evidence>
<dbReference type="PRINTS" id="PR00458">
    <property type="entry name" value="PEROXIDASE"/>
</dbReference>
<gene>
    <name evidence="16" type="ORF">V6N11_062700</name>
</gene>
<dbReference type="InterPro" id="IPR002016">
    <property type="entry name" value="Haem_peroxidase"/>
</dbReference>
<evidence type="ECO:0000256" key="3">
    <source>
        <dbReference type="ARBA" id="ARBA00005885"/>
    </source>
</evidence>
<keyword evidence="17" id="KW-1185">Reference proteome</keyword>
<dbReference type="InterPro" id="IPR027329">
    <property type="entry name" value="TPX2_C"/>
</dbReference>
<accession>A0ABR2PTD9</accession>
<comment type="similarity">
    <text evidence="4">Belongs to the peroxidase family. Ascorbate peroxidase subfamily.</text>
</comment>
<feature type="region of interest" description="Disordered" evidence="14">
    <location>
        <begin position="613"/>
        <end position="717"/>
    </location>
</feature>
<dbReference type="Proteomes" id="UP001396334">
    <property type="component" value="Unassembled WGS sequence"/>
</dbReference>
<comment type="cofactor">
    <cofactor evidence="1">
        <name>heme b</name>
        <dbReference type="ChEBI" id="CHEBI:60344"/>
    </cofactor>
</comment>
<dbReference type="InterPro" id="IPR010255">
    <property type="entry name" value="Haem_peroxidase_sf"/>
</dbReference>
<keyword evidence="8" id="KW-0349">Heme</keyword>
<dbReference type="PRINTS" id="PR00459">
    <property type="entry name" value="ASPEROXIDASE"/>
</dbReference>
<dbReference type="InterPro" id="IPR044833">
    <property type="entry name" value="WDL5/6"/>
</dbReference>
<dbReference type="InterPro" id="IPR019793">
    <property type="entry name" value="Peroxidases_heam-ligand_BS"/>
</dbReference>
<sequence length="799" mass="87277">MSSSASLSSSLSSTSALSLSKFRFKFPFSSLRSSLLTVESRAKPFTACSSSTINNISSQSEYLRIKEEISKVLTKAKAAGVLRLVFHDAGTFEMNENLGGMNGSIVFELERPENAGLKKSVKVLEKAKKEIDAIRSVSWADMIAVGGAEAVSVCGGPKIPVILGRLDSGEPDPEGKLPEETLDAAGLKQCFQRKGFSTQELVALSGAHTIGGKGFGSPFAFDNSYFKILLEKPWNSSAGMSTMIGLPSDHAIVEDDECLRWVTKYADDQNMFFEDFKNAYVKLVNSGARWKSIPCCLFFILHCSLHYLPSQILSISFTDFSNLSSSRLHEVLICRTLHECVMDSEDILRIDGLDEVALQNGVDRQLRVFGDDSGISDNVNGNVEKTFEIYLQNEMDDNGKTGEAREEVNDFVDSNGLTDSKEGAVKGSLKPFGTQKVQGKAKNEKPSGPKNVSSALVKKSKDGKSEKATTTASNGDSLATNSRPKQPLQNRSVNEKQGNVSKLSEKSGVPFSKGITEKPKPKPLKKGPIHNAEEDAESLSPTAADAKPRRVGTLPKYGFSFKCDERAEKRKEFYTQLEEKIHAREVEKSNLQAKSKETQEAEIKMFRKTLNFKATPMPSFYQEPSPPKVELKKIPITRPKSPKLGRKKGSTSLDSDDTNNSGHQSGRLSLDEKASQSISAKVMPPVHAKKPQRNSLPKLPSQKTSLSSAKNEEKAWKVSNQEKVTALKATTAGKVASSKAPNEENLTLSDAPIEEFSPIQQQEAVPTTNSGESKLDILGPVIEEQGQLDLVQEPIALEH</sequence>
<feature type="compositionally biased region" description="Polar residues" evidence="14">
    <location>
        <begin position="758"/>
        <end position="772"/>
    </location>
</feature>
<feature type="region of interest" description="Disordered" evidence="14">
    <location>
        <begin position="753"/>
        <end position="772"/>
    </location>
</feature>
<keyword evidence="6" id="KW-0963">Cytoplasm</keyword>
<evidence type="ECO:0000256" key="10">
    <source>
        <dbReference type="ARBA" id="ARBA00022723"/>
    </source>
</evidence>
<feature type="region of interest" description="Disordered" evidence="14">
    <location>
        <begin position="413"/>
        <end position="556"/>
    </location>
</feature>
<dbReference type="Gene3D" id="1.10.520.10">
    <property type="match status" value="1"/>
</dbReference>
<evidence type="ECO:0000256" key="6">
    <source>
        <dbReference type="ARBA" id="ARBA00022490"/>
    </source>
</evidence>
<dbReference type="Pfam" id="PF06886">
    <property type="entry name" value="TPX2"/>
    <property type="match status" value="1"/>
</dbReference>
<evidence type="ECO:0000256" key="2">
    <source>
        <dbReference type="ARBA" id="ARBA00004245"/>
    </source>
</evidence>
<evidence type="ECO:0000256" key="9">
    <source>
        <dbReference type="ARBA" id="ARBA00022701"/>
    </source>
</evidence>
<name>A0ABR2PTD9_9ROSI</name>
<dbReference type="Pfam" id="PF00141">
    <property type="entry name" value="peroxidase"/>
    <property type="match status" value="1"/>
</dbReference>
<dbReference type="InterPro" id="IPR002207">
    <property type="entry name" value="Peroxidase_I"/>
</dbReference>
<dbReference type="PANTHER" id="PTHR31358">
    <property type="entry name" value="PROTEIN WVD2-LIKE 4"/>
    <property type="match status" value="1"/>
</dbReference>
<dbReference type="PROSITE" id="PS00436">
    <property type="entry name" value="PEROXIDASE_2"/>
    <property type="match status" value="1"/>
</dbReference>
<keyword evidence="7" id="KW-0575">Peroxidase</keyword>
<feature type="compositionally biased region" description="Basic residues" evidence="14">
    <location>
        <begin position="640"/>
        <end position="649"/>
    </location>
</feature>
<dbReference type="EC" id="1.11.1.11" evidence="5"/>
<keyword evidence="12" id="KW-0408">Iron</keyword>
<evidence type="ECO:0000259" key="15">
    <source>
        <dbReference type="PROSITE" id="PS50873"/>
    </source>
</evidence>
<keyword evidence="10" id="KW-0479">Metal-binding</keyword>
<evidence type="ECO:0000256" key="12">
    <source>
        <dbReference type="ARBA" id="ARBA00023004"/>
    </source>
</evidence>
<dbReference type="InterPro" id="IPR019794">
    <property type="entry name" value="Peroxidases_AS"/>
</dbReference>
<evidence type="ECO:0000256" key="11">
    <source>
        <dbReference type="ARBA" id="ARBA00023002"/>
    </source>
</evidence>
<comment type="similarity">
    <text evidence="3">Belongs to the TPX2 family.</text>
</comment>
<comment type="caution">
    <text evidence="16">The sequence shown here is derived from an EMBL/GenBank/DDBJ whole genome shotgun (WGS) entry which is preliminary data.</text>
</comment>
<evidence type="ECO:0000313" key="17">
    <source>
        <dbReference type="Proteomes" id="UP001396334"/>
    </source>
</evidence>
<feature type="domain" description="Plant heme peroxidase family profile" evidence="15">
    <location>
        <begin position="78"/>
        <end position="300"/>
    </location>
</feature>
<evidence type="ECO:0000256" key="14">
    <source>
        <dbReference type="SAM" id="MobiDB-lite"/>
    </source>
</evidence>
<feature type="compositionally biased region" description="Low complexity" evidence="14">
    <location>
        <begin position="650"/>
        <end position="661"/>
    </location>
</feature>
<dbReference type="EMBL" id="JBBPBN010000052">
    <property type="protein sequence ID" value="KAK8991700.1"/>
    <property type="molecule type" value="Genomic_DNA"/>
</dbReference>
<evidence type="ECO:0000313" key="16">
    <source>
        <dbReference type="EMBL" id="KAK8991700.1"/>
    </source>
</evidence>
<dbReference type="Gene3D" id="1.10.420.10">
    <property type="entry name" value="Peroxidase, domain 2"/>
    <property type="match status" value="1"/>
</dbReference>
<proteinExistence type="inferred from homology"/>
<evidence type="ECO:0000256" key="13">
    <source>
        <dbReference type="ARBA" id="ARBA00023212"/>
    </source>
</evidence>
<dbReference type="PROSITE" id="PS00435">
    <property type="entry name" value="PEROXIDASE_1"/>
    <property type="match status" value="1"/>
</dbReference>
<organism evidence="16 17">
    <name type="scientific">Hibiscus sabdariffa</name>
    <name type="common">roselle</name>
    <dbReference type="NCBI Taxonomy" id="183260"/>
    <lineage>
        <taxon>Eukaryota</taxon>
        <taxon>Viridiplantae</taxon>
        <taxon>Streptophyta</taxon>
        <taxon>Embryophyta</taxon>
        <taxon>Tracheophyta</taxon>
        <taxon>Spermatophyta</taxon>
        <taxon>Magnoliopsida</taxon>
        <taxon>eudicotyledons</taxon>
        <taxon>Gunneridae</taxon>
        <taxon>Pentapetalae</taxon>
        <taxon>rosids</taxon>
        <taxon>malvids</taxon>
        <taxon>Malvales</taxon>
        <taxon>Malvaceae</taxon>
        <taxon>Malvoideae</taxon>
        <taxon>Hibiscus</taxon>
    </lineage>
</organism>
<dbReference type="CDD" id="cd00314">
    <property type="entry name" value="plant_peroxidase_like"/>
    <property type="match status" value="1"/>
</dbReference>
<reference evidence="16 17" key="1">
    <citation type="journal article" date="2024" name="G3 (Bethesda)">
        <title>Genome assembly of Hibiscus sabdariffa L. provides insights into metabolisms of medicinal natural products.</title>
        <authorList>
            <person name="Kim T."/>
        </authorList>
    </citation>
    <scope>NUCLEOTIDE SEQUENCE [LARGE SCALE GENOMIC DNA]</scope>
    <source>
        <strain evidence="16">TK-2024</strain>
        <tissue evidence="16">Old leaves</tissue>
    </source>
</reference>
<keyword evidence="13" id="KW-0206">Cytoskeleton</keyword>
<protein>
    <recommendedName>
        <fullName evidence="5">L-ascorbate peroxidase</fullName>
        <ecNumber evidence="5">1.11.1.11</ecNumber>
    </recommendedName>
</protein>
<feature type="compositionally biased region" description="Polar residues" evidence="14">
    <location>
        <begin position="468"/>
        <end position="502"/>
    </location>
</feature>
<evidence type="ECO:0000256" key="5">
    <source>
        <dbReference type="ARBA" id="ARBA00012940"/>
    </source>
</evidence>
<keyword evidence="9" id="KW-0493">Microtubule</keyword>
<comment type="subcellular location">
    <subcellularLocation>
        <location evidence="2">Cytoplasm</location>
        <location evidence="2">Cytoskeleton</location>
    </subcellularLocation>
</comment>
<evidence type="ECO:0000256" key="1">
    <source>
        <dbReference type="ARBA" id="ARBA00001970"/>
    </source>
</evidence>
<evidence type="ECO:0000256" key="8">
    <source>
        <dbReference type="ARBA" id="ARBA00022617"/>
    </source>
</evidence>
<dbReference type="PROSITE" id="PS50873">
    <property type="entry name" value="PEROXIDASE_4"/>
    <property type="match status" value="1"/>
</dbReference>
<dbReference type="PANTHER" id="PTHR31358:SF29">
    <property type="entry name" value="PROTEIN WVD2-LIKE 5-RELATED"/>
    <property type="match status" value="1"/>
</dbReference>
<dbReference type="SUPFAM" id="SSF48113">
    <property type="entry name" value="Heme-dependent peroxidases"/>
    <property type="match status" value="1"/>
</dbReference>